<evidence type="ECO:0000313" key="3">
    <source>
        <dbReference type="EMBL" id="MBC2397029.1"/>
    </source>
</evidence>
<protein>
    <submittedName>
        <fullName evidence="3">Glycosyltransferase</fullName>
    </submittedName>
</protein>
<proteinExistence type="predicted"/>
<feature type="domain" description="Spore protein YkvP/CgeB glycosyl transferase-like" evidence="2">
    <location>
        <begin position="168"/>
        <end position="314"/>
    </location>
</feature>
<dbReference type="InterPro" id="IPR024542">
    <property type="entry name" value="YkvP_N"/>
</dbReference>
<dbReference type="EMBL" id="JAAZWO010000004">
    <property type="protein sequence ID" value="MBC2397029.1"/>
    <property type="molecule type" value="Genomic_DNA"/>
</dbReference>
<evidence type="ECO:0000313" key="4">
    <source>
        <dbReference type="Proteomes" id="UP000563151"/>
    </source>
</evidence>
<dbReference type="Pfam" id="PF12996">
    <property type="entry name" value="DUF3880"/>
    <property type="match status" value="1"/>
</dbReference>
<comment type="caution">
    <text evidence="3">The sequence shown here is derived from an EMBL/GenBank/DDBJ whole genome shotgun (WGS) entry which is preliminary data.</text>
</comment>
<evidence type="ECO:0000259" key="2">
    <source>
        <dbReference type="Pfam" id="PF13524"/>
    </source>
</evidence>
<gene>
    <name evidence="3" type="ORF">HGG79_04430</name>
</gene>
<name>A0A923IZU5_CLOTT</name>
<dbReference type="Gene3D" id="3.40.50.2000">
    <property type="entry name" value="Glycogen Phosphorylase B"/>
    <property type="match status" value="1"/>
</dbReference>
<reference evidence="3 4" key="1">
    <citation type="submission" date="2020-04" db="EMBL/GenBank/DDBJ databases">
        <title>Genomic insights into acetone-butanol-ethanol (ABE) fermentation by sequencing solventogenic clostridia strains.</title>
        <authorList>
            <person name="Brown S."/>
        </authorList>
    </citation>
    <scope>NUCLEOTIDE SEQUENCE [LARGE SCALE GENOMIC DNA]</scope>
    <source>
        <strain evidence="3 4">DJ011</strain>
    </source>
</reference>
<dbReference type="RefSeq" id="WP_173680516.1">
    <property type="nucleotide sequence ID" value="NZ_JAAZWO010000004.1"/>
</dbReference>
<feature type="domain" description="Spore protein YkvP N-terminal" evidence="1">
    <location>
        <begin position="3"/>
        <end position="103"/>
    </location>
</feature>
<evidence type="ECO:0000259" key="1">
    <source>
        <dbReference type="Pfam" id="PF12996"/>
    </source>
</evidence>
<sequence length="325" mass="38147">MKILFLEDSPLVKYGIGPIMEKKNIEVKYSQLYIDISNGNFSTLVKEIESFKPNAIFNAGMCIINNINAFLYKIKISNIKYIYWAIEDPVDFKSVSLPHALNADLTLTTSIECIPIYKRYGINAMFMMFGINDTFHKSGIYDKKFDHDIIFIGNNYSRHATRIYGNNIMLKPLIERNYDLKVYGNDWWFDDNQKFILDKKFYGGYCNYEEIPNAYSTAKIILGLHSVGNSSTMMSMRTFEVMGCSGFYLSQYVPSLEKYFTNKKHLVWCRNSNDTLKYIEYYLKHKKERTKIAKNGQLQCSLYHNYNNKIDSLIKEMKLRNIWEN</sequence>
<dbReference type="Pfam" id="PF13524">
    <property type="entry name" value="Glyco_trans_1_2"/>
    <property type="match status" value="1"/>
</dbReference>
<dbReference type="AlphaFoldDB" id="A0A923IZU5"/>
<keyword evidence="4" id="KW-1185">Reference proteome</keyword>
<organism evidence="3 4">
    <name type="scientific">Clostridium tetanomorphum</name>
    <dbReference type="NCBI Taxonomy" id="1553"/>
    <lineage>
        <taxon>Bacteria</taxon>
        <taxon>Bacillati</taxon>
        <taxon>Bacillota</taxon>
        <taxon>Clostridia</taxon>
        <taxon>Eubacteriales</taxon>
        <taxon>Clostridiaceae</taxon>
        <taxon>Clostridium</taxon>
    </lineage>
</organism>
<dbReference type="InterPro" id="IPR055259">
    <property type="entry name" value="YkvP/CgeB_Glyco_trans-like"/>
</dbReference>
<accession>A0A923IZU5</accession>
<dbReference type="Proteomes" id="UP000563151">
    <property type="component" value="Unassembled WGS sequence"/>
</dbReference>